<evidence type="ECO:0000259" key="15">
    <source>
        <dbReference type="PROSITE" id="PS50071"/>
    </source>
</evidence>
<dbReference type="InterPro" id="IPR001356">
    <property type="entry name" value="HD"/>
</dbReference>
<dbReference type="PANTHER" id="PTHR46799">
    <property type="entry name" value="HOMEOBOX PROTEIN UNC-4 HOMOLOG"/>
    <property type="match status" value="1"/>
</dbReference>
<dbReference type="AlphaFoldDB" id="A0A9C6DS30"/>
<dbReference type="PROSITE" id="PS00027">
    <property type="entry name" value="HOMEOBOX_1"/>
    <property type="match status" value="1"/>
</dbReference>
<keyword evidence="16" id="KW-1185">Reference proteome</keyword>
<evidence type="ECO:0000256" key="7">
    <source>
        <dbReference type="ARBA" id="ARBA00023155"/>
    </source>
</evidence>
<evidence type="ECO:0000256" key="6">
    <source>
        <dbReference type="ARBA" id="ARBA00023125"/>
    </source>
</evidence>
<dbReference type="Pfam" id="PF00046">
    <property type="entry name" value="Homeodomain"/>
    <property type="match status" value="1"/>
</dbReference>
<dbReference type="Proteomes" id="UP000092443">
    <property type="component" value="Unplaced"/>
</dbReference>
<dbReference type="GO" id="GO:0030154">
    <property type="term" value="P:cell differentiation"/>
    <property type="evidence" value="ECO:0007669"/>
    <property type="project" value="UniProtKB-KW"/>
</dbReference>
<dbReference type="GO" id="GO:0005634">
    <property type="term" value="C:nucleus"/>
    <property type="evidence" value="ECO:0007669"/>
    <property type="project" value="UniProtKB-SubCell"/>
</dbReference>
<keyword evidence="8" id="KW-0804">Transcription</keyword>
<evidence type="ECO:0000256" key="3">
    <source>
        <dbReference type="ARBA" id="ARBA00022782"/>
    </source>
</evidence>
<evidence type="ECO:0000256" key="4">
    <source>
        <dbReference type="ARBA" id="ARBA00022902"/>
    </source>
</evidence>
<keyword evidence="9 12" id="KW-0539">Nucleus</keyword>
<dbReference type="PROSITE" id="PS50071">
    <property type="entry name" value="HOMEOBOX_2"/>
    <property type="match status" value="1"/>
</dbReference>
<evidence type="ECO:0000256" key="9">
    <source>
        <dbReference type="ARBA" id="ARBA00023242"/>
    </source>
</evidence>
<sequence>MIMDQMVRHHLPRNLANLAATPCHNPLVLSPPQSQQTNLLSPNAFNLYAAAAAAAVSQSRRILSASVAQTADTAVLAACAPVGALAAQHHFCHLAASNHLILPELNNKSLASRPSAATTAAAACRQQQKIDLQNSILPLCDGITSNLPASPQTDGDESNEASTCDDNESNNSSRRRRCRINFNAWQLEELEEAFLVSHYPDAFMREQLAFSLDLKESRVSVWFQNRRAKWRKNENTKKGPGRPAHTSHPQSCSGEPIPLNELKTKKEAEKRTRINEAVERQARKLRLKDIEVNTEDLRVDYLTKHGKSGRLTDSDNEVDDDRLHIDVVGDSESNQDNEFDSECNYALSFESTSQRSSLSTANTFDNTSIENGINDHLEDSVPIPCRNYL</sequence>
<dbReference type="GO" id="GO:0000981">
    <property type="term" value="F:DNA-binding transcription factor activity, RNA polymerase II-specific"/>
    <property type="evidence" value="ECO:0007669"/>
    <property type="project" value="InterPro"/>
</dbReference>
<evidence type="ECO:0000313" key="17">
    <source>
        <dbReference type="RefSeq" id="XP_037888978.1"/>
    </source>
</evidence>
<dbReference type="InterPro" id="IPR009057">
    <property type="entry name" value="Homeodomain-like_sf"/>
</dbReference>
<evidence type="ECO:0000256" key="2">
    <source>
        <dbReference type="ARBA" id="ARBA00022473"/>
    </source>
</evidence>
<evidence type="ECO:0000313" key="16">
    <source>
        <dbReference type="Proteomes" id="UP000092443"/>
    </source>
</evidence>
<proteinExistence type="inferred from homology"/>
<comment type="similarity">
    <text evidence="10">Belongs to the paired homeobox family. Unc-4 subfamily.</text>
</comment>
<evidence type="ECO:0000256" key="8">
    <source>
        <dbReference type="ARBA" id="ARBA00023163"/>
    </source>
</evidence>
<protein>
    <recommendedName>
        <fullName evidence="11">Homeobox protein unc-4</fullName>
    </recommendedName>
</protein>
<evidence type="ECO:0000256" key="1">
    <source>
        <dbReference type="ARBA" id="ARBA00004123"/>
    </source>
</evidence>
<feature type="region of interest" description="Disordered" evidence="14">
    <location>
        <begin position="147"/>
        <end position="173"/>
    </location>
</feature>
<name>A0A9C6DS30_9MUSC</name>
<dbReference type="RefSeq" id="XP_037888978.1">
    <property type="nucleotide sequence ID" value="XM_038033050.1"/>
</dbReference>
<dbReference type="FunFam" id="1.10.10.60:FF:000057">
    <property type="entry name" value="Short stature homeobox 2"/>
    <property type="match status" value="1"/>
</dbReference>
<organism evidence="16 17">
    <name type="scientific">Glossina fuscipes</name>
    <dbReference type="NCBI Taxonomy" id="7396"/>
    <lineage>
        <taxon>Eukaryota</taxon>
        <taxon>Metazoa</taxon>
        <taxon>Ecdysozoa</taxon>
        <taxon>Arthropoda</taxon>
        <taxon>Hexapoda</taxon>
        <taxon>Insecta</taxon>
        <taxon>Pterygota</taxon>
        <taxon>Neoptera</taxon>
        <taxon>Endopterygota</taxon>
        <taxon>Diptera</taxon>
        <taxon>Brachycera</taxon>
        <taxon>Muscomorpha</taxon>
        <taxon>Hippoboscoidea</taxon>
        <taxon>Glossinidae</taxon>
        <taxon>Glossina</taxon>
    </lineage>
</organism>
<gene>
    <name evidence="17" type="primary">LOC119637196</name>
</gene>
<keyword evidence="5" id="KW-0805">Transcription regulation</keyword>
<keyword evidence="7 12" id="KW-0371">Homeobox</keyword>
<dbReference type="CDD" id="cd00086">
    <property type="entry name" value="homeodomain"/>
    <property type="match status" value="1"/>
</dbReference>
<feature type="DNA-binding region" description="Homeobox" evidence="12">
    <location>
        <begin position="175"/>
        <end position="234"/>
    </location>
</feature>
<evidence type="ECO:0000256" key="12">
    <source>
        <dbReference type="PROSITE-ProRule" id="PRU00108"/>
    </source>
</evidence>
<dbReference type="KEGG" id="gfs:119637196"/>
<dbReference type="Gene3D" id="1.10.10.60">
    <property type="entry name" value="Homeodomain-like"/>
    <property type="match status" value="1"/>
</dbReference>
<keyword evidence="4" id="KW-0524">Neurogenesis</keyword>
<dbReference type="GO" id="GO:0007399">
    <property type="term" value="P:nervous system development"/>
    <property type="evidence" value="ECO:0007669"/>
    <property type="project" value="UniProtKB-KW"/>
</dbReference>
<dbReference type="SMART" id="SM00389">
    <property type="entry name" value="HOX"/>
    <property type="match status" value="1"/>
</dbReference>
<evidence type="ECO:0000256" key="11">
    <source>
        <dbReference type="ARBA" id="ARBA00069290"/>
    </source>
</evidence>
<feature type="region of interest" description="Disordered" evidence="14">
    <location>
        <begin position="231"/>
        <end position="261"/>
    </location>
</feature>
<reference evidence="17" key="1">
    <citation type="submission" date="2025-08" db="UniProtKB">
        <authorList>
            <consortium name="RefSeq"/>
        </authorList>
    </citation>
    <scope>IDENTIFICATION</scope>
    <source>
        <tissue evidence="17">Whole body pupa</tissue>
    </source>
</reference>
<feature type="compositionally biased region" description="Acidic residues" evidence="14">
    <location>
        <begin position="154"/>
        <end position="168"/>
    </location>
</feature>
<evidence type="ECO:0000256" key="14">
    <source>
        <dbReference type="SAM" id="MobiDB-lite"/>
    </source>
</evidence>
<dbReference type="PANTHER" id="PTHR46799:SF1">
    <property type="entry name" value="HOMEOBOX PROTEIN UNC-4 HOMOLOG"/>
    <property type="match status" value="1"/>
</dbReference>
<dbReference type="SUPFAM" id="SSF46689">
    <property type="entry name" value="Homeodomain-like"/>
    <property type="match status" value="1"/>
</dbReference>
<keyword evidence="6 12" id="KW-0238">DNA-binding</keyword>
<evidence type="ECO:0000256" key="5">
    <source>
        <dbReference type="ARBA" id="ARBA00023015"/>
    </source>
</evidence>
<accession>A0A9C6DS30</accession>
<feature type="domain" description="Homeobox" evidence="15">
    <location>
        <begin position="173"/>
        <end position="233"/>
    </location>
</feature>
<keyword evidence="2" id="KW-0217">Developmental protein</keyword>
<keyword evidence="3" id="KW-0221">Differentiation</keyword>
<comment type="subcellular location">
    <subcellularLocation>
        <location evidence="1 12 13">Nucleus</location>
    </subcellularLocation>
</comment>
<dbReference type="GeneID" id="119637196"/>
<evidence type="ECO:0000256" key="13">
    <source>
        <dbReference type="RuleBase" id="RU000682"/>
    </source>
</evidence>
<evidence type="ECO:0000256" key="10">
    <source>
        <dbReference type="ARBA" id="ARBA00038351"/>
    </source>
</evidence>
<dbReference type="InterPro" id="IPR017970">
    <property type="entry name" value="Homeobox_CS"/>
</dbReference>
<dbReference type="GO" id="GO:1990837">
    <property type="term" value="F:sequence-specific double-stranded DNA binding"/>
    <property type="evidence" value="ECO:0007669"/>
    <property type="project" value="TreeGrafter"/>
</dbReference>